<dbReference type="InterPro" id="IPR002559">
    <property type="entry name" value="Transposase_11"/>
</dbReference>
<dbReference type="KEGG" id="cbei:LF65_05419"/>
<sequence>MQKIFNDMILNQNETLKGHRDSLTFKRILLNDATGYSLPNKFCDEYKGSGGSSSKSAIKIQLQYDLLSGNFLCCDFFSGTVNDFNYLDLMDAQAKPKDLRLADLGYYKIDYLKEIDLKGAFYISKLKSGTSLYEKNPDVKRRKDGSIIKSSEYKKIDILEIIKPLSDGEIIELKDIYIGSKKELKNRLIITKLSEENKMKRVEKQLDAVRPNRGKINDRNIARTSINAYISNISEYVVTTEQIHDIYSLIWGIMLISA</sequence>
<evidence type="ECO:0000313" key="3">
    <source>
        <dbReference type="Proteomes" id="UP000031866"/>
    </source>
</evidence>
<evidence type="ECO:0000313" key="2">
    <source>
        <dbReference type="EMBL" id="AJH01936.1"/>
    </source>
</evidence>
<dbReference type="GO" id="GO:0004803">
    <property type="term" value="F:transposase activity"/>
    <property type="evidence" value="ECO:0007669"/>
    <property type="project" value="InterPro"/>
</dbReference>
<dbReference type="NCBIfam" id="NF033592">
    <property type="entry name" value="transpos_IS4_1"/>
    <property type="match status" value="1"/>
</dbReference>
<dbReference type="EMBL" id="CP010086">
    <property type="protein sequence ID" value="AJH01936.1"/>
    <property type="molecule type" value="Genomic_DNA"/>
</dbReference>
<gene>
    <name evidence="2" type="ORF">LF65_05419</name>
</gene>
<name>A0A0B5QM39_CLOBE</name>
<dbReference type="AlphaFoldDB" id="A0A0B5QM39"/>
<dbReference type="Proteomes" id="UP000031866">
    <property type="component" value="Chromosome"/>
</dbReference>
<dbReference type="GO" id="GO:0006313">
    <property type="term" value="P:DNA transposition"/>
    <property type="evidence" value="ECO:0007669"/>
    <property type="project" value="InterPro"/>
</dbReference>
<protein>
    <recommendedName>
        <fullName evidence="1">Transposase IS4-like domain-containing protein</fullName>
    </recommendedName>
</protein>
<dbReference type="GO" id="GO:0003677">
    <property type="term" value="F:DNA binding"/>
    <property type="evidence" value="ECO:0007669"/>
    <property type="project" value="InterPro"/>
</dbReference>
<proteinExistence type="predicted"/>
<organism evidence="2 3">
    <name type="scientific">Clostridium beijerinckii</name>
    <name type="common">Clostridium MP</name>
    <dbReference type="NCBI Taxonomy" id="1520"/>
    <lineage>
        <taxon>Bacteria</taxon>
        <taxon>Bacillati</taxon>
        <taxon>Bacillota</taxon>
        <taxon>Clostridia</taxon>
        <taxon>Eubacteriales</taxon>
        <taxon>Clostridiaceae</taxon>
        <taxon>Clostridium</taxon>
    </lineage>
</organism>
<evidence type="ECO:0000259" key="1">
    <source>
        <dbReference type="Pfam" id="PF01609"/>
    </source>
</evidence>
<feature type="domain" description="Transposase IS4-like" evidence="1">
    <location>
        <begin position="25"/>
        <end position="253"/>
    </location>
</feature>
<reference evidence="3" key="1">
    <citation type="submission" date="2014-12" db="EMBL/GenBank/DDBJ databases">
        <title>Genome sequence of Clostridium beijerinckii strain 59B.</title>
        <authorList>
            <person name="Little G.T."/>
            <person name="Minton N.P."/>
        </authorList>
    </citation>
    <scope>NUCLEOTIDE SEQUENCE [LARGE SCALE GENOMIC DNA]</scope>
    <source>
        <strain evidence="3">59B</strain>
    </source>
</reference>
<dbReference type="SUPFAM" id="SSF53098">
    <property type="entry name" value="Ribonuclease H-like"/>
    <property type="match status" value="1"/>
</dbReference>
<dbReference type="Pfam" id="PF01609">
    <property type="entry name" value="DDE_Tnp_1"/>
    <property type="match status" value="1"/>
</dbReference>
<accession>A0A0B5QM39</accession>
<dbReference type="STRING" id="1520.LF65_05419"/>
<dbReference type="InterPro" id="IPR012337">
    <property type="entry name" value="RNaseH-like_sf"/>
</dbReference>
<dbReference type="InterPro" id="IPR047952">
    <property type="entry name" value="Transpos_IS4"/>
</dbReference>